<gene>
    <name evidence="1" type="ORF">K3769_22030</name>
</gene>
<sequence length="109" mass="11763">MSGILTLDDVAAPLRTLRLLAVDFGHLPAPTVHVSTIYPERLELSFYDDFPGFEMWREALGIVPDVVTYREQNDGRTGVLRADVDHAGATVRLTGYADVVAPVPVGGAA</sequence>
<name>A0ABT3V685_9ACTN</name>
<accession>A0ABT3V685</accession>
<protein>
    <submittedName>
        <fullName evidence="1">Uncharacterized protein</fullName>
    </submittedName>
</protein>
<comment type="caution">
    <text evidence="1">The sequence shown here is derived from an EMBL/GenBank/DDBJ whole genome shotgun (WGS) entry which is preliminary data.</text>
</comment>
<reference evidence="1" key="1">
    <citation type="journal article" date="2022" name="bioRxiv">
        <title>Discovery and biosynthetic assessment of Streptomyces ortus sp nov. isolated from a deep-sea sponge.</title>
        <authorList>
            <person name="Williams S.E."/>
        </authorList>
    </citation>
    <scope>NUCLEOTIDE SEQUENCE</scope>
    <source>
        <strain evidence="1">A15ISP2-DRY2</strain>
    </source>
</reference>
<proteinExistence type="predicted"/>
<dbReference type="RefSeq" id="WP_267028090.1">
    <property type="nucleotide sequence ID" value="NZ_JAIFZO010000002.1"/>
</dbReference>
<dbReference type="EMBL" id="JAIFZO010000002">
    <property type="protein sequence ID" value="MCX4235403.1"/>
    <property type="molecule type" value="Genomic_DNA"/>
</dbReference>
<dbReference type="Proteomes" id="UP001165590">
    <property type="component" value="Unassembled WGS sequence"/>
</dbReference>
<evidence type="ECO:0000313" key="2">
    <source>
        <dbReference type="Proteomes" id="UP001165590"/>
    </source>
</evidence>
<organism evidence="1 2">
    <name type="scientific">Streptomyces ortus</name>
    <dbReference type="NCBI Taxonomy" id="2867268"/>
    <lineage>
        <taxon>Bacteria</taxon>
        <taxon>Bacillati</taxon>
        <taxon>Actinomycetota</taxon>
        <taxon>Actinomycetes</taxon>
        <taxon>Kitasatosporales</taxon>
        <taxon>Streptomycetaceae</taxon>
        <taxon>Streptomyces</taxon>
    </lineage>
</organism>
<keyword evidence="2" id="KW-1185">Reference proteome</keyword>
<evidence type="ECO:0000313" key="1">
    <source>
        <dbReference type="EMBL" id="MCX4235403.1"/>
    </source>
</evidence>